<keyword evidence="2" id="KW-0238">DNA-binding</keyword>
<feature type="domain" description="HTH luxR-type" evidence="1">
    <location>
        <begin position="325"/>
        <end position="382"/>
    </location>
</feature>
<gene>
    <name evidence="2" type="ORF">SAMN04488238_106190</name>
</gene>
<proteinExistence type="predicted"/>
<sequence>MAAAGDTALIVALYQAASGGTGWEAFLAGLRAQARAGVAALAFDAIPAGEDGGGGPAQVWASADNLLGIAPAEGALSGLFDPDGPLLSVPLRPGRSYDLGEILPLDGRASQSLRGALEAQNIRFMRMIRIQAGSVGGGASRVWLAIGRGARDFDAVHSVMLSGLTPHLEAAVPMFHAARAARLRAAWGAQAFGACGLGWVLFGPRGQVADMDAGARTVLAAVPGVEMQCGARPTCADPGLAQTLAGALQRAAQGPGNVVPVRLCDSPAAEILLQAAPRIGLTTEPIDTDPPHVGDVPSGAGPLVLGTLRGPPQSLPDASALLCDMFGLTRAEARMTQALVQGASIAGAAAALGVTQETARSYTKQIYAKLGVAGQGGLIGAVLRSAAGLRLGA</sequence>
<dbReference type="GO" id="GO:0006355">
    <property type="term" value="P:regulation of DNA-templated transcription"/>
    <property type="evidence" value="ECO:0007669"/>
    <property type="project" value="InterPro"/>
</dbReference>
<dbReference type="InterPro" id="IPR016032">
    <property type="entry name" value="Sig_transdc_resp-reg_C-effctor"/>
</dbReference>
<evidence type="ECO:0000259" key="1">
    <source>
        <dbReference type="SMART" id="SM00421"/>
    </source>
</evidence>
<protein>
    <submittedName>
        <fullName evidence="2">DNA-binding transcriptional regulator, CsgD family</fullName>
    </submittedName>
</protein>
<dbReference type="AlphaFoldDB" id="A0A1H3A3R3"/>
<organism evidence="2 3">
    <name type="scientific">Roseicitreum antarcticum</name>
    <dbReference type="NCBI Taxonomy" id="564137"/>
    <lineage>
        <taxon>Bacteria</taxon>
        <taxon>Pseudomonadati</taxon>
        <taxon>Pseudomonadota</taxon>
        <taxon>Alphaproteobacteria</taxon>
        <taxon>Rhodobacterales</taxon>
        <taxon>Paracoccaceae</taxon>
        <taxon>Roseicitreum</taxon>
    </lineage>
</organism>
<dbReference type="InterPro" id="IPR036388">
    <property type="entry name" value="WH-like_DNA-bd_sf"/>
</dbReference>
<dbReference type="GO" id="GO:0003677">
    <property type="term" value="F:DNA binding"/>
    <property type="evidence" value="ECO:0007669"/>
    <property type="project" value="UniProtKB-KW"/>
</dbReference>
<dbReference type="InterPro" id="IPR000792">
    <property type="entry name" value="Tscrpt_reg_LuxR_C"/>
</dbReference>
<keyword evidence="3" id="KW-1185">Reference proteome</keyword>
<accession>A0A1H3A3R3</accession>
<dbReference type="OrthoDB" id="7855389at2"/>
<dbReference type="Gene3D" id="1.10.10.10">
    <property type="entry name" value="Winged helix-like DNA-binding domain superfamily/Winged helix DNA-binding domain"/>
    <property type="match status" value="1"/>
</dbReference>
<dbReference type="RefSeq" id="WP_092889738.1">
    <property type="nucleotide sequence ID" value="NZ_CP061498.1"/>
</dbReference>
<evidence type="ECO:0000313" key="2">
    <source>
        <dbReference type="EMBL" id="SDX24265.1"/>
    </source>
</evidence>
<dbReference type="EMBL" id="FNOM01000006">
    <property type="protein sequence ID" value="SDX24265.1"/>
    <property type="molecule type" value="Genomic_DNA"/>
</dbReference>
<dbReference type="Proteomes" id="UP000198539">
    <property type="component" value="Unassembled WGS sequence"/>
</dbReference>
<name>A0A1H3A3R3_9RHOB</name>
<reference evidence="2 3" key="1">
    <citation type="submission" date="2016-10" db="EMBL/GenBank/DDBJ databases">
        <authorList>
            <person name="de Groot N.N."/>
        </authorList>
    </citation>
    <scope>NUCLEOTIDE SEQUENCE [LARGE SCALE GENOMIC DNA]</scope>
    <source>
        <strain evidence="2 3">CGMCC 1.8894</strain>
    </source>
</reference>
<dbReference type="SMART" id="SM00421">
    <property type="entry name" value="HTH_LUXR"/>
    <property type="match status" value="1"/>
</dbReference>
<evidence type="ECO:0000313" key="3">
    <source>
        <dbReference type="Proteomes" id="UP000198539"/>
    </source>
</evidence>
<dbReference type="STRING" id="564137.SAMN04488238_106190"/>
<dbReference type="SUPFAM" id="SSF46894">
    <property type="entry name" value="C-terminal effector domain of the bipartite response regulators"/>
    <property type="match status" value="1"/>
</dbReference>